<dbReference type="AlphaFoldDB" id="X0T4J1"/>
<comment type="caution">
    <text evidence="2">The sequence shown here is derived from an EMBL/GenBank/DDBJ whole genome shotgun (WGS) entry which is preliminary data.</text>
</comment>
<keyword evidence="1" id="KW-1133">Transmembrane helix</keyword>
<keyword evidence="1" id="KW-0472">Membrane</keyword>
<protein>
    <submittedName>
        <fullName evidence="2">Uncharacterized protein</fullName>
    </submittedName>
</protein>
<evidence type="ECO:0000256" key="1">
    <source>
        <dbReference type="SAM" id="Phobius"/>
    </source>
</evidence>
<name>X0T4J1_9ZZZZ</name>
<evidence type="ECO:0000313" key="2">
    <source>
        <dbReference type="EMBL" id="GAF83082.1"/>
    </source>
</evidence>
<organism evidence="2">
    <name type="scientific">marine sediment metagenome</name>
    <dbReference type="NCBI Taxonomy" id="412755"/>
    <lineage>
        <taxon>unclassified sequences</taxon>
        <taxon>metagenomes</taxon>
        <taxon>ecological metagenomes</taxon>
    </lineage>
</organism>
<accession>X0T4J1</accession>
<reference evidence="2" key="1">
    <citation type="journal article" date="2014" name="Front. Microbiol.">
        <title>High frequency of phylogenetically diverse reductive dehalogenase-homologous genes in deep subseafloor sedimentary metagenomes.</title>
        <authorList>
            <person name="Kawai M."/>
            <person name="Futagami T."/>
            <person name="Toyoda A."/>
            <person name="Takaki Y."/>
            <person name="Nishi S."/>
            <person name="Hori S."/>
            <person name="Arai W."/>
            <person name="Tsubouchi T."/>
            <person name="Morono Y."/>
            <person name="Uchiyama I."/>
            <person name="Ito T."/>
            <person name="Fujiyama A."/>
            <person name="Inagaki F."/>
            <person name="Takami H."/>
        </authorList>
    </citation>
    <scope>NUCLEOTIDE SEQUENCE</scope>
    <source>
        <strain evidence="2">Expedition CK06-06</strain>
    </source>
</reference>
<keyword evidence="1" id="KW-0812">Transmembrane</keyword>
<dbReference type="EMBL" id="BARS01003458">
    <property type="protein sequence ID" value="GAF83082.1"/>
    <property type="molecule type" value="Genomic_DNA"/>
</dbReference>
<sequence length="59" mass="6546">MAKKKEKDWIKDYYGSHKVELNYLLVGYGIGVVLGGLPILIGLIIFVVYLFSKKKGGGD</sequence>
<gene>
    <name evidence="2" type="ORF">S01H1_06701</name>
</gene>
<proteinExistence type="predicted"/>
<feature type="transmembrane region" description="Helical" evidence="1">
    <location>
        <begin position="21"/>
        <end position="51"/>
    </location>
</feature>